<gene>
    <name evidence="1" type="ORF">PSTG_11688</name>
</gene>
<sequence>MQLFKRFPNRIITYKEIVAALETVVPTALEKSPSPNSASPQISWPAEIVQAGFRAEYRESDLIVQPNLALLRSWAVQWSDKKHKAPFTSVVGPTMIGKTRLLMEFAKHICVVYICLRPPESTGQPPRSPLADTMLPLDPKPDMYRYYSCFLAAILEVVAAFFSRDELKALKSGEQLALWNSYSFKTDNKHNVDDFSSAVQKRMKTLLDEPTKSIKYISKAAAHMNESIKFIESGQLKLLLAVDEAKALAHLEDKSLGISYFEVFCRVLSQIPSLHGFFAAFADTKLQADASFSPSLDRDPSLRLPDFGHELFPPLYKIATLDLMARPVPKSWKELMSPLRLFSYGTPFYGLFFEGALEAMPGAAIQNTLLIAQGKLLCKPTVPSPQELSESQIFALLGSTIHARHTSSDLNSELVSNHAAHCVYISPSRDIVVSQYPPQFVYASAANAFLASNDENLIACIDALAIAMQNGFICLGDSGELATKIILLRAMHKTKKISCDGETSIPYGYSVRLEDFLQTLTGKNPNELNFGPIVDDDKKILLQRGRILFNHFAAVNYTPDAVDFLELLYRGLAVQCKRGQAGLDDLFTIYLAPESRSPDSDPLELTNITFCGIRTENQQSSIDWTDSHKWSQSGAEIQGINNPYLILLFSLRWKGEEQPPEWNKPTSDSDRRRAYYQFFGLEDLACLTPAIRVALNRLLNAMPEDILKLHEPDSREVQGINTIKWAKRVSPMFHKREDRVKVYPSEATTLVSSGHQTTKLLPRQNVMIQHR</sequence>
<dbReference type="OrthoDB" id="107110at2759"/>
<dbReference type="PANTHER" id="PTHR33266:SF1">
    <property type="entry name" value="F-BOX DOMAIN-CONTAINING PROTEIN"/>
    <property type="match status" value="1"/>
</dbReference>
<evidence type="ECO:0000313" key="1">
    <source>
        <dbReference type="EMBL" id="KNE94990.1"/>
    </source>
</evidence>
<reference evidence="2" key="1">
    <citation type="submission" date="2014-03" db="EMBL/GenBank/DDBJ databases">
        <title>The Genome Sequence of Puccinia striiformis f. sp. tritici PST-78.</title>
        <authorList>
            <consortium name="The Broad Institute Genome Sequencing Platform"/>
            <person name="Cuomo C."/>
            <person name="Hulbert S."/>
            <person name="Chen X."/>
            <person name="Walker B."/>
            <person name="Young S.K."/>
            <person name="Zeng Q."/>
            <person name="Gargeya S."/>
            <person name="Fitzgerald M."/>
            <person name="Haas B."/>
            <person name="Abouelleil A."/>
            <person name="Alvarado L."/>
            <person name="Arachchi H.M."/>
            <person name="Berlin A.M."/>
            <person name="Chapman S.B."/>
            <person name="Goldberg J."/>
            <person name="Griggs A."/>
            <person name="Gujja S."/>
            <person name="Hansen M."/>
            <person name="Howarth C."/>
            <person name="Imamovic A."/>
            <person name="Larimer J."/>
            <person name="McCowan C."/>
            <person name="Montmayeur A."/>
            <person name="Murphy C."/>
            <person name="Neiman D."/>
            <person name="Pearson M."/>
            <person name="Priest M."/>
            <person name="Roberts A."/>
            <person name="Saif S."/>
            <person name="Shea T."/>
            <person name="Sisk P."/>
            <person name="Sykes S."/>
            <person name="Wortman J."/>
            <person name="Nusbaum C."/>
            <person name="Birren B."/>
        </authorList>
    </citation>
    <scope>NUCLEOTIDE SEQUENCE [LARGE SCALE GENOMIC DNA]</scope>
    <source>
        <strain evidence="2">race PST-78</strain>
    </source>
</reference>
<proteinExistence type="predicted"/>
<dbReference type="PANTHER" id="PTHR33266">
    <property type="entry name" value="CHROMOSOME 15, WHOLE GENOME SHOTGUN SEQUENCE"/>
    <property type="match status" value="1"/>
</dbReference>
<dbReference type="Proteomes" id="UP000054564">
    <property type="component" value="Unassembled WGS sequence"/>
</dbReference>
<accession>A0A0L0V6R7</accession>
<dbReference type="EMBL" id="AJIL01000105">
    <property type="protein sequence ID" value="KNE94990.1"/>
    <property type="molecule type" value="Genomic_DNA"/>
</dbReference>
<keyword evidence="2" id="KW-1185">Reference proteome</keyword>
<comment type="caution">
    <text evidence="1">The sequence shown here is derived from an EMBL/GenBank/DDBJ whole genome shotgun (WGS) entry which is preliminary data.</text>
</comment>
<name>A0A0L0V6R7_9BASI</name>
<dbReference type="STRING" id="1165861.A0A0L0V6R7"/>
<organism evidence="1 2">
    <name type="scientific">Puccinia striiformis f. sp. tritici PST-78</name>
    <dbReference type="NCBI Taxonomy" id="1165861"/>
    <lineage>
        <taxon>Eukaryota</taxon>
        <taxon>Fungi</taxon>
        <taxon>Dikarya</taxon>
        <taxon>Basidiomycota</taxon>
        <taxon>Pucciniomycotina</taxon>
        <taxon>Pucciniomycetes</taxon>
        <taxon>Pucciniales</taxon>
        <taxon>Pucciniaceae</taxon>
        <taxon>Puccinia</taxon>
    </lineage>
</organism>
<dbReference type="AlphaFoldDB" id="A0A0L0V6R7"/>
<evidence type="ECO:0000313" key="2">
    <source>
        <dbReference type="Proteomes" id="UP000054564"/>
    </source>
</evidence>
<protein>
    <submittedName>
        <fullName evidence="1">Uncharacterized protein</fullName>
    </submittedName>
</protein>